<evidence type="ECO:0000313" key="2">
    <source>
        <dbReference type="EMBL" id="GMR30898.1"/>
    </source>
</evidence>
<dbReference type="PANTHER" id="PTHR23128">
    <property type="entry name" value="SERPENTINE RECEPTOR, CLASS E (EPSILON)-RELATED"/>
    <property type="match status" value="1"/>
</dbReference>
<accession>A0AAN4Z2T4</accession>
<dbReference type="Proteomes" id="UP001328107">
    <property type="component" value="Unassembled WGS sequence"/>
</dbReference>
<keyword evidence="3" id="KW-1185">Reference proteome</keyword>
<sequence length="153" mass="17652">LLMTTLYNLTIPTIGLNVQVTYLESKIREIPPDTIFFYITIMNYTIEMILLVTTYAILGPAILTFWKSAKLHENLKRITVTFLCHIVLYSLLRSIIFLYQIQALHLSGDFSADYPFVIAHFARVYHVYSAYSGMMAFALERSAATFMVKDYEV</sequence>
<evidence type="ECO:0000313" key="3">
    <source>
        <dbReference type="Proteomes" id="UP001328107"/>
    </source>
</evidence>
<reference evidence="3" key="1">
    <citation type="submission" date="2022-10" db="EMBL/GenBank/DDBJ databases">
        <title>Genome assembly of Pristionchus species.</title>
        <authorList>
            <person name="Yoshida K."/>
            <person name="Sommer R.J."/>
        </authorList>
    </citation>
    <scope>NUCLEOTIDE SEQUENCE [LARGE SCALE GENOMIC DNA]</scope>
    <source>
        <strain evidence="3">RS5460</strain>
    </source>
</reference>
<feature type="transmembrane region" description="Helical" evidence="1">
    <location>
        <begin position="121"/>
        <end position="139"/>
    </location>
</feature>
<proteinExistence type="predicted"/>
<evidence type="ECO:0000256" key="1">
    <source>
        <dbReference type="SAM" id="Phobius"/>
    </source>
</evidence>
<keyword evidence="1" id="KW-0812">Transmembrane</keyword>
<evidence type="ECO:0008006" key="4">
    <source>
        <dbReference type="Google" id="ProtNLM"/>
    </source>
</evidence>
<dbReference type="EMBL" id="BTRK01000001">
    <property type="protein sequence ID" value="GMR30898.1"/>
    <property type="molecule type" value="Genomic_DNA"/>
</dbReference>
<feature type="non-terminal residue" evidence="2">
    <location>
        <position position="1"/>
    </location>
</feature>
<feature type="non-terminal residue" evidence="2">
    <location>
        <position position="153"/>
    </location>
</feature>
<name>A0AAN4Z2T4_9BILA</name>
<feature type="transmembrane region" description="Helical" evidence="1">
    <location>
        <begin position="78"/>
        <end position="101"/>
    </location>
</feature>
<organism evidence="2 3">
    <name type="scientific">Pristionchus mayeri</name>
    <dbReference type="NCBI Taxonomy" id="1317129"/>
    <lineage>
        <taxon>Eukaryota</taxon>
        <taxon>Metazoa</taxon>
        <taxon>Ecdysozoa</taxon>
        <taxon>Nematoda</taxon>
        <taxon>Chromadorea</taxon>
        <taxon>Rhabditida</taxon>
        <taxon>Rhabditina</taxon>
        <taxon>Diplogasteromorpha</taxon>
        <taxon>Diplogasteroidea</taxon>
        <taxon>Neodiplogasteridae</taxon>
        <taxon>Pristionchus</taxon>
    </lineage>
</organism>
<keyword evidence="1" id="KW-0472">Membrane</keyword>
<keyword evidence="1" id="KW-1133">Transmembrane helix</keyword>
<dbReference type="PANTHER" id="PTHR23128:SF132">
    <property type="entry name" value="SERPENTINE RECEPTOR, CLASS E (EPSILON)-RELATED"/>
    <property type="match status" value="1"/>
</dbReference>
<dbReference type="AlphaFoldDB" id="A0AAN4Z2T4"/>
<comment type="caution">
    <text evidence="2">The sequence shown here is derived from an EMBL/GenBank/DDBJ whole genome shotgun (WGS) entry which is preliminary data.</text>
</comment>
<protein>
    <recommendedName>
        <fullName evidence="4">G protein-coupled receptor</fullName>
    </recommendedName>
</protein>
<gene>
    <name evidence="2" type="ORF">PMAYCL1PPCAC_01093</name>
</gene>
<feature type="transmembrane region" description="Helical" evidence="1">
    <location>
        <begin position="35"/>
        <end position="66"/>
    </location>
</feature>